<accession>A0A934ID63</accession>
<sequence length="276" mass="28994">MGCGGGVPLRAPRRRGARPGSFCRLTRSLLTDLWTVRLGVSVRSGVGVSAAGWHGVRVKDDSTDAQGAPLPDDLPQDVAPGPELDAGLDEGLEALWETHRPPPRLVVCGATDLGAALTEAAALLGWPVTVVDASPELADPERFPGARDVVVAWPHSYLAMQDEQGLLDERTAVCALSHDPRYDVPLLITALQLPLAYVGALGSRATHDSRVLTLQESGLDDEVLAHLHSPIGLDLGGTTPQETAVAILAEIIAVRSGASGLPLRALDGPVHRDQTD</sequence>
<evidence type="ECO:0000313" key="3">
    <source>
        <dbReference type="Proteomes" id="UP000602087"/>
    </source>
</evidence>
<organism evidence="2 3">
    <name type="scientific">Sanguibacter suaedae</name>
    <dbReference type="NCBI Taxonomy" id="2795737"/>
    <lineage>
        <taxon>Bacteria</taxon>
        <taxon>Bacillati</taxon>
        <taxon>Actinomycetota</taxon>
        <taxon>Actinomycetes</taxon>
        <taxon>Micrococcales</taxon>
        <taxon>Sanguibacteraceae</taxon>
        <taxon>Sanguibacter</taxon>
    </lineage>
</organism>
<protein>
    <submittedName>
        <fullName evidence="2">XdhC family protein</fullName>
    </submittedName>
</protein>
<feature type="domain" description="XdhC Rossmann" evidence="1">
    <location>
        <begin position="105"/>
        <end position="251"/>
    </location>
</feature>
<name>A0A934ID63_9MICO</name>
<dbReference type="PANTHER" id="PTHR30388">
    <property type="entry name" value="ALDEHYDE OXIDOREDUCTASE MOLYBDENUM COFACTOR ASSEMBLY PROTEIN"/>
    <property type="match status" value="1"/>
</dbReference>
<dbReference type="AlphaFoldDB" id="A0A934ID63"/>
<dbReference type="EMBL" id="JAEINH010000009">
    <property type="protein sequence ID" value="MBI9115656.1"/>
    <property type="molecule type" value="Genomic_DNA"/>
</dbReference>
<dbReference type="PANTHER" id="PTHR30388:SF4">
    <property type="entry name" value="MOLYBDENUM COFACTOR INSERTION CHAPERONE PAOD"/>
    <property type="match status" value="1"/>
</dbReference>
<dbReference type="Gene3D" id="3.40.50.720">
    <property type="entry name" value="NAD(P)-binding Rossmann-like Domain"/>
    <property type="match status" value="1"/>
</dbReference>
<dbReference type="Proteomes" id="UP000602087">
    <property type="component" value="Unassembled WGS sequence"/>
</dbReference>
<proteinExistence type="predicted"/>
<comment type="caution">
    <text evidence="2">The sequence shown here is derived from an EMBL/GenBank/DDBJ whole genome shotgun (WGS) entry which is preliminary data.</text>
</comment>
<dbReference type="Pfam" id="PF13478">
    <property type="entry name" value="XdhC_C"/>
    <property type="match status" value="1"/>
</dbReference>
<gene>
    <name evidence="2" type="ORF">JAV76_11590</name>
</gene>
<evidence type="ECO:0000259" key="1">
    <source>
        <dbReference type="Pfam" id="PF13478"/>
    </source>
</evidence>
<keyword evidence="3" id="KW-1185">Reference proteome</keyword>
<reference evidence="2" key="1">
    <citation type="submission" date="2020-12" db="EMBL/GenBank/DDBJ databases">
        <title>Sanguibacter suaedae sp. nov., isolated from Suaeda aralocaspica.</title>
        <authorList>
            <person name="Ma Q."/>
        </authorList>
    </citation>
    <scope>NUCLEOTIDE SEQUENCE</scope>
    <source>
        <strain evidence="2">YZGR15</strain>
    </source>
</reference>
<dbReference type="InterPro" id="IPR027051">
    <property type="entry name" value="XdhC_Rossmann_dom"/>
</dbReference>
<dbReference type="InterPro" id="IPR052698">
    <property type="entry name" value="MoCofactor_Util/Proc"/>
</dbReference>
<evidence type="ECO:0000313" key="2">
    <source>
        <dbReference type="EMBL" id="MBI9115656.1"/>
    </source>
</evidence>